<comment type="caution">
    <text evidence="2">The sequence shown here is derived from an EMBL/GenBank/DDBJ whole genome shotgun (WGS) entry which is preliminary data.</text>
</comment>
<proteinExistence type="predicted"/>
<accession>A0A6A6KDZ2</accession>
<keyword evidence="3" id="KW-1185">Reference proteome</keyword>
<sequence>MKCIQFQSSFPSLHPQTKQKHQQQKLKTQKWLCPYTQRIPARTRAIINPLILADTSPSKGGDISVLLQTGGLLLFAYGITNFVVPAFISKQYELDEETKEDSMPDKDGSIDGEEDGMTKPQSLRKK</sequence>
<feature type="compositionally biased region" description="Basic and acidic residues" evidence="1">
    <location>
        <begin position="100"/>
        <end position="109"/>
    </location>
</feature>
<evidence type="ECO:0000313" key="3">
    <source>
        <dbReference type="Proteomes" id="UP000467840"/>
    </source>
</evidence>
<dbReference type="Proteomes" id="UP000467840">
    <property type="component" value="Chromosome 3"/>
</dbReference>
<name>A0A6A6KDZ2_HEVBR</name>
<gene>
    <name evidence="2" type="ORF">GH714_007463</name>
</gene>
<dbReference type="EMBL" id="JAAGAX010000017">
    <property type="protein sequence ID" value="KAF2285729.1"/>
    <property type="molecule type" value="Genomic_DNA"/>
</dbReference>
<dbReference type="AlphaFoldDB" id="A0A6A6KDZ2"/>
<evidence type="ECO:0000313" key="2">
    <source>
        <dbReference type="EMBL" id="KAF2285729.1"/>
    </source>
</evidence>
<dbReference type="PANTHER" id="PTHR37196:SF2">
    <property type="entry name" value="TRANSMEMBRANE PROTEIN"/>
    <property type="match status" value="1"/>
</dbReference>
<dbReference type="PANTHER" id="PTHR37196">
    <property type="entry name" value="TRANSMEMBRANE PROTEIN"/>
    <property type="match status" value="1"/>
</dbReference>
<evidence type="ECO:0000256" key="1">
    <source>
        <dbReference type="SAM" id="MobiDB-lite"/>
    </source>
</evidence>
<organism evidence="2 3">
    <name type="scientific">Hevea brasiliensis</name>
    <name type="common">Para rubber tree</name>
    <name type="synonym">Siphonia brasiliensis</name>
    <dbReference type="NCBI Taxonomy" id="3981"/>
    <lineage>
        <taxon>Eukaryota</taxon>
        <taxon>Viridiplantae</taxon>
        <taxon>Streptophyta</taxon>
        <taxon>Embryophyta</taxon>
        <taxon>Tracheophyta</taxon>
        <taxon>Spermatophyta</taxon>
        <taxon>Magnoliopsida</taxon>
        <taxon>eudicotyledons</taxon>
        <taxon>Gunneridae</taxon>
        <taxon>Pentapetalae</taxon>
        <taxon>rosids</taxon>
        <taxon>fabids</taxon>
        <taxon>Malpighiales</taxon>
        <taxon>Euphorbiaceae</taxon>
        <taxon>Crotonoideae</taxon>
        <taxon>Micrandreae</taxon>
        <taxon>Hevea</taxon>
    </lineage>
</organism>
<reference evidence="2 3" key="1">
    <citation type="journal article" date="2020" name="Mol. Plant">
        <title>The Chromosome-Based Rubber Tree Genome Provides New Insights into Spurge Genome Evolution and Rubber Biosynthesis.</title>
        <authorList>
            <person name="Liu J."/>
            <person name="Shi C."/>
            <person name="Shi C.C."/>
            <person name="Li W."/>
            <person name="Zhang Q.J."/>
            <person name="Zhang Y."/>
            <person name="Li K."/>
            <person name="Lu H.F."/>
            <person name="Shi C."/>
            <person name="Zhu S.T."/>
            <person name="Xiao Z.Y."/>
            <person name="Nan H."/>
            <person name="Yue Y."/>
            <person name="Zhu X.G."/>
            <person name="Wu Y."/>
            <person name="Hong X.N."/>
            <person name="Fan G.Y."/>
            <person name="Tong Y."/>
            <person name="Zhang D."/>
            <person name="Mao C.L."/>
            <person name="Liu Y.L."/>
            <person name="Hao S.J."/>
            <person name="Liu W.Q."/>
            <person name="Lv M.Q."/>
            <person name="Zhang H.B."/>
            <person name="Liu Y."/>
            <person name="Hu-Tang G.R."/>
            <person name="Wang J.P."/>
            <person name="Wang J.H."/>
            <person name="Sun Y.H."/>
            <person name="Ni S.B."/>
            <person name="Chen W.B."/>
            <person name="Zhang X.C."/>
            <person name="Jiao Y.N."/>
            <person name="Eichler E.E."/>
            <person name="Li G.H."/>
            <person name="Liu X."/>
            <person name="Gao L.Z."/>
        </authorList>
    </citation>
    <scope>NUCLEOTIDE SEQUENCE [LARGE SCALE GENOMIC DNA]</scope>
    <source>
        <strain evidence="3">cv. GT1</strain>
        <tissue evidence="2">Leaf</tissue>
    </source>
</reference>
<protein>
    <submittedName>
        <fullName evidence="2">Uncharacterized protein</fullName>
    </submittedName>
</protein>
<feature type="region of interest" description="Disordered" evidence="1">
    <location>
        <begin position="95"/>
        <end position="126"/>
    </location>
</feature>